<evidence type="ECO:0000256" key="2">
    <source>
        <dbReference type="ARBA" id="ARBA00022747"/>
    </source>
</evidence>
<accession>A0A1C9ZTB3</accession>
<feature type="coiled-coil region" evidence="4">
    <location>
        <begin position="160"/>
        <end position="187"/>
    </location>
</feature>
<dbReference type="Gene3D" id="3.90.220.20">
    <property type="entry name" value="DNA methylase specificity domains"/>
    <property type="match status" value="3"/>
</dbReference>
<sequence length="383" mass="43262">MRINSKWEVKKLGEICDIELGKTPYRGNASFWDKDKNTKNVWLSIADLLNAQNKIILDSKEYISNKGTNISKIVKKGTLLLSFKLTLGRLAFAGKDLYTNEAIAALGIKCDKILKEYLYYYFSVFDWDSLVTGDVKVKGKTLNKKKLNEINVCYPAISEQEKTVARLDKFSENIKRLEDTARKNLQNAKDLFSSVLNEMLLTKRIRKYISLENVCKKIVAGGDKPTSFSEISTEKYNVPIYANAVKNDGLCGFTNKSIIVEEAITISARGTIGFVCAKYKPFYPIVRLIVAIPDKQKVVLEFLVYALKHIMLRGSGTSIPQLTVPEFKKNKILLPTLSEQKKIVAKLDKLSAETKKLEIVYQKKIDGLAELKKSVLKQTFNCG</sequence>
<keyword evidence="3" id="KW-0238">DNA-binding</keyword>
<dbReference type="InterPro" id="IPR000055">
    <property type="entry name" value="Restrct_endonuc_typeI_TRD"/>
</dbReference>
<dbReference type="InterPro" id="IPR044946">
    <property type="entry name" value="Restrct_endonuc_typeI_TRD_sf"/>
</dbReference>
<evidence type="ECO:0000313" key="6">
    <source>
        <dbReference type="EMBL" id="BAV59387.1"/>
    </source>
</evidence>
<dbReference type="AlphaFoldDB" id="A0A1C9ZTB3"/>
<feature type="domain" description="Type I restriction modification DNA specificity" evidence="5">
    <location>
        <begin position="209"/>
        <end position="356"/>
    </location>
</feature>
<dbReference type="SUPFAM" id="SSF116734">
    <property type="entry name" value="DNA methylase specificity domain"/>
    <property type="match status" value="2"/>
</dbReference>
<dbReference type="GO" id="GO:0003677">
    <property type="term" value="F:DNA binding"/>
    <property type="evidence" value="ECO:0007669"/>
    <property type="project" value="UniProtKB-KW"/>
</dbReference>
<keyword evidence="4" id="KW-0175">Coiled coil</keyword>
<reference evidence="6" key="1">
    <citation type="journal article" date="2016" name="Genome Biol. Evol.">
        <title>Comparison of intracellular "Ca. Endomicrobium trichonymphae" genomovars illuminates the requirement and decay of defense systems against foreign DNA.</title>
        <authorList>
            <person name="Izawa K."/>
            <person name="Kuwahara H."/>
            <person name="Kihara K."/>
            <person name="Yuki M."/>
            <person name="Lo N."/>
            <person name="Ito T."/>
            <person name="Ohkuma M."/>
            <person name="Hongoh Y."/>
        </authorList>
    </citation>
    <scope>NUCLEOTIDE SEQUENCE</scope>
    <source>
        <strain evidence="6">HsTcC-EM16</strain>
    </source>
</reference>
<dbReference type="Pfam" id="PF01420">
    <property type="entry name" value="Methylase_S"/>
    <property type="match status" value="2"/>
</dbReference>
<feature type="domain" description="Type I restriction modification DNA specificity" evidence="5">
    <location>
        <begin position="4"/>
        <end position="178"/>
    </location>
</feature>
<evidence type="ECO:0000256" key="1">
    <source>
        <dbReference type="ARBA" id="ARBA00010923"/>
    </source>
</evidence>
<dbReference type="REBASE" id="251349">
    <property type="entry name" value="S.EtrORFIP"/>
</dbReference>
<comment type="similarity">
    <text evidence="1">Belongs to the type-I restriction system S methylase family.</text>
</comment>
<dbReference type="GO" id="GO:0009307">
    <property type="term" value="P:DNA restriction-modification system"/>
    <property type="evidence" value="ECO:0007669"/>
    <property type="project" value="UniProtKB-KW"/>
</dbReference>
<dbReference type="EMBL" id="LC153638">
    <property type="protein sequence ID" value="BAV59387.1"/>
    <property type="molecule type" value="Genomic_DNA"/>
</dbReference>
<dbReference type="Gene3D" id="1.10.287.1120">
    <property type="entry name" value="Bipartite methylase S protein"/>
    <property type="match status" value="1"/>
</dbReference>
<evidence type="ECO:0000256" key="4">
    <source>
        <dbReference type="SAM" id="Coils"/>
    </source>
</evidence>
<dbReference type="InterPro" id="IPR052021">
    <property type="entry name" value="Type-I_RS_S_subunit"/>
</dbReference>
<keyword evidence="2" id="KW-0680">Restriction system</keyword>
<name>A0A1C9ZTB3_ENDTX</name>
<evidence type="ECO:0000259" key="5">
    <source>
        <dbReference type="Pfam" id="PF01420"/>
    </source>
</evidence>
<proteinExistence type="inferred from homology"/>
<dbReference type="PANTHER" id="PTHR30408:SF12">
    <property type="entry name" value="TYPE I RESTRICTION ENZYME MJAVIII SPECIFICITY SUBUNIT"/>
    <property type="match status" value="1"/>
</dbReference>
<organism evidence="6">
    <name type="scientific">Endomicrobium trichonymphae</name>
    <dbReference type="NCBI Taxonomy" id="1408204"/>
    <lineage>
        <taxon>Bacteria</taxon>
        <taxon>Pseudomonadati</taxon>
        <taxon>Elusimicrobiota</taxon>
        <taxon>Endomicrobiia</taxon>
        <taxon>Endomicrobiales</taxon>
        <taxon>Endomicrobiaceae</taxon>
        <taxon>Candidatus Endomicrobiellum</taxon>
    </lineage>
</organism>
<dbReference type="PANTHER" id="PTHR30408">
    <property type="entry name" value="TYPE-1 RESTRICTION ENZYME ECOKI SPECIFICITY PROTEIN"/>
    <property type="match status" value="1"/>
</dbReference>
<evidence type="ECO:0000256" key="3">
    <source>
        <dbReference type="ARBA" id="ARBA00023125"/>
    </source>
</evidence>
<protein>
    <submittedName>
        <fullName evidence="6">Type I substrate-binding unit</fullName>
    </submittedName>
</protein>
<dbReference type="CDD" id="cd17244">
    <property type="entry name" value="RMtype1_S_Apa101655I-TRD2-CR2_like"/>
    <property type="match status" value="1"/>
</dbReference>